<keyword evidence="3" id="KW-0732">Signal</keyword>
<dbReference type="CDD" id="cd00190">
    <property type="entry name" value="Tryp_SPc"/>
    <property type="match status" value="1"/>
</dbReference>
<sequence>MVRRRPSPSKLARASFCMVLAATVTSHKCGKPPIPPRDIGKIVGGTIARPYSWPWQIELCAKRHNRTRCELRCGGTLIDNEWVMSAGHCVRHYENNTKFFGIKLGTYDFRDDNEDGEVLRNVIEIHTHPEFSQPHRFSHDISLLRLSQPVSYTKHIQPICISRKKRELSLEKTGIVTGWGTTSEGGPVSDKLRQVTVPFLSRKECEREYNGEIDDSMTCAGRRGVDSCQGDSGGPLVVKHEKSDTWYQVGIVSWGEGCGEQGHAGVYSCPSFGCDFIEKTIGKRICVD</sequence>
<keyword evidence="2" id="KW-0645">Protease</keyword>
<dbReference type="PANTHER" id="PTHR24252:SF7">
    <property type="entry name" value="HYALIN"/>
    <property type="match status" value="1"/>
</dbReference>
<feature type="domain" description="Peptidase S1" evidence="4">
    <location>
        <begin position="42"/>
        <end position="282"/>
    </location>
</feature>
<feature type="signal peptide" evidence="3">
    <location>
        <begin position="1"/>
        <end position="26"/>
    </location>
</feature>
<gene>
    <name evidence="5" type="primary">Necator_chrIII.g10342</name>
    <name evidence="5" type="ORF">RB195_009577</name>
</gene>
<dbReference type="PROSITE" id="PS50240">
    <property type="entry name" value="TRYPSIN_DOM"/>
    <property type="match status" value="1"/>
</dbReference>
<dbReference type="PRINTS" id="PR00722">
    <property type="entry name" value="CHYMOTRYPSIN"/>
</dbReference>
<evidence type="ECO:0000259" key="4">
    <source>
        <dbReference type="PROSITE" id="PS50240"/>
    </source>
</evidence>
<keyword evidence="2" id="KW-0720">Serine protease</keyword>
<accession>A0ABR1CTX8</accession>
<name>A0ABR1CTX8_NECAM</name>
<organism evidence="5 6">
    <name type="scientific">Necator americanus</name>
    <name type="common">Human hookworm</name>
    <dbReference type="NCBI Taxonomy" id="51031"/>
    <lineage>
        <taxon>Eukaryota</taxon>
        <taxon>Metazoa</taxon>
        <taxon>Ecdysozoa</taxon>
        <taxon>Nematoda</taxon>
        <taxon>Chromadorea</taxon>
        <taxon>Rhabditida</taxon>
        <taxon>Rhabditina</taxon>
        <taxon>Rhabditomorpha</taxon>
        <taxon>Strongyloidea</taxon>
        <taxon>Ancylostomatidae</taxon>
        <taxon>Bunostominae</taxon>
        <taxon>Necator</taxon>
    </lineage>
</organism>
<dbReference type="InterPro" id="IPR043504">
    <property type="entry name" value="Peptidase_S1_PA_chymotrypsin"/>
</dbReference>
<evidence type="ECO:0000256" key="3">
    <source>
        <dbReference type="SAM" id="SignalP"/>
    </source>
</evidence>
<evidence type="ECO:0000313" key="6">
    <source>
        <dbReference type="Proteomes" id="UP001303046"/>
    </source>
</evidence>
<protein>
    <recommendedName>
        <fullName evidence="4">Peptidase S1 domain-containing protein</fullName>
    </recommendedName>
</protein>
<dbReference type="PANTHER" id="PTHR24252">
    <property type="entry name" value="ACROSIN-RELATED"/>
    <property type="match status" value="1"/>
</dbReference>
<comment type="caution">
    <text evidence="5">The sequence shown here is derived from an EMBL/GenBank/DDBJ whole genome shotgun (WGS) entry which is preliminary data.</text>
</comment>
<dbReference type="EMBL" id="JAVFWL010000003">
    <property type="protein sequence ID" value="KAK6741787.1"/>
    <property type="molecule type" value="Genomic_DNA"/>
</dbReference>
<dbReference type="InterPro" id="IPR001254">
    <property type="entry name" value="Trypsin_dom"/>
</dbReference>
<keyword evidence="6" id="KW-1185">Reference proteome</keyword>
<dbReference type="SMART" id="SM00020">
    <property type="entry name" value="Tryp_SPc"/>
    <property type="match status" value="1"/>
</dbReference>
<dbReference type="InterPro" id="IPR018114">
    <property type="entry name" value="TRYPSIN_HIS"/>
</dbReference>
<keyword evidence="1" id="KW-1015">Disulfide bond</keyword>
<dbReference type="InterPro" id="IPR001314">
    <property type="entry name" value="Peptidase_S1A"/>
</dbReference>
<dbReference type="Pfam" id="PF00089">
    <property type="entry name" value="Trypsin"/>
    <property type="match status" value="1"/>
</dbReference>
<dbReference type="Proteomes" id="UP001303046">
    <property type="component" value="Unassembled WGS sequence"/>
</dbReference>
<dbReference type="InterPro" id="IPR033116">
    <property type="entry name" value="TRYPSIN_SER"/>
</dbReference>
<dbReference type="SUPFAM" id="SSF50494">
    <property type="entry name" value="Trypsin-like serine proteases"/>
    <property type="match status" value="1"/>
</dbReference>
<reference evidence="5 6" key="1">
    <citation type="submission" date="2023-08" db="EMBL/GenBank/DDBJ databases">
        <title>A Necator americanus chromosomal reference genome.</title>
        <authorList>
            <person name="Ilik V."/>
            <person name="Petrzelkova K.J."/>
            <person name="Pardy F."/>
            <person name="Fuh T."/>
            <person name="Niatou-Singa F.S."/>
            <person name="Gouil Q."/>
            <person name="Baker L."/>
            <person name="Ritchie M.E."/>
            <person name="Jex A.R."/>
            <person name="Gazzola D."/>
            <person name="Li H."/>
            <person name="Toshio Fujiwara R."/>
            <person name="Zhan B."/>
            <person name="Aroian R.V."/>
            <person name="Pafco B."/>
            <person name="Schwarz E.M."/>
        </authorList>
    </citation>
    <scope>NUCLEOTIDE SEQUENCE [LARGE SCALE GENOMIC DNA]</scope>
    <source>
        <strain evidence="5 6">Aroian</strain>
        <tissue evidence="5">Whole animal</tissue>
    </source>
</reference>
<keyword evidence="2" id="KW-0378">Hydrolase</keyword>
<dbReference type="Gene3D" id="2.40.10.10">
    <property type="entry name" value="Trypsin-like serine proteases"/>
    <property type="match status" value="1"/>
</dbReference>
<dbReference type="InterPro" id="IPR009003">
    <property type="entry name" value="Peptidase_S1_PA"/>
</dbReference>
<dbReference type="PROSITE" id="PS00135">
    <property type="entry name" value="TRYPSIN_SER"/>
    <property type="match status" value="1"/>
</dbReference>
<dbReference type="PROSITE" id="PS00134">
    <property type="entry name" value="TRYPSIN_HIS"/>
    <property type="match status" value="1"/>
</dbReference>
<evidence type="ECO:0000256" key="1">
    <source>
        <dbReference type="ARBA" id="ARBA00023157"/>
    </source>
</evidence>
<proteinExistence type="predicted"/>
<evidence type="ECO:0000313" key="5">
    <source>
        <dbReference type="EMBL" id="KAK6741787.1"/>
    </source>
</evidence>
<feature type="chain" id="PRO_5046971072" description="Peptidase S1 domain-containing protein" evidence="3">
    <location>
        <begin position="27"/>
        <end position="288"/>
    </location>
</feature>
<evidence type="ECO:0000256" key="2">
    <source>
        <dbReference type="RuleBase" id="RU363034"/>
    </source>
</evidence>